<sequence>MGRINAKMTKSKNFFRDTRKQMKIKEKMSIQVDDTMPKPGYTLLGRRRMDNTAFQLGANGKPKQYLRTKVLRTSCAQKIKLRQYYEFFINFKQFQYNTLYFKIIQFYLHLNYVNILVSVILIHQESLLE</sequence>
<dbReference type="EMBL" id="CATOUU010000056">
    <property type="protein sequence ID" value="CAI9914785.1"/>
    <property type="molecule type" value="Genomic_DNA"/>
</dbReference>
<name>A0AA86TDG3_9EUKA</name>
<comment type="caution">
    <text evidence="2">The sequence shown here is derived from an EMBL/GenBank/DDBJ whole genome shotgun (WGS) entry which is preliminary data.</text>
</comment>
<dbReference type="Proteomes" id="UP001642409">
    <property type="component" value="Unassembled WGS sequence"/>
</dbReference>
<feature type="transmembrane region" description="Helical" evidence="1">
    <location>
        <begin position="99"/>
        <end position="122"/>
    </location>
</feature>
<dbReference type="EMBL" id="CAXDID020000205">
    <property type="protein sequence ID" value="CAL6055286.1"/>
    <property type="molecule type" value="Genomic_DNA"/>
</dbReference>
<evidence type="ECO:0000256" key="1">
    <source>
        <dbReference type="SAM" id="Phobius"/>
    </source>
</evidence>
<keyword evidence="1" id="KW-1133">Transmembrane helix</keyword>
<organism evidence="2">
    <name type="scientific">Hexamita inflata</name>
    <dbReference type="NCBI Taxonomy" id="28002"/>
    <lineage>
        <taxon>Eukaryota</taxon>
        <taxon>Metamonada</taxon>
        <taxon>Diplomonadida</taxon>
        <taxon>Hexamitidae</taxon>
        <taxon>Hexamitinae</taxon>
        <taxon>Hexamita</taxon>
    </lineage>
</organism>
<accession>A0AA86TDG3</accession>
<keyword evidence="4" id="KW-1185">Reference proteome</keyword>
<evidence type="ECO:0000313" key="2">
    <source>
        <dbReference type="EMBL" id="CAI9914785.1"/>
    </source>
</evidence>
<dbReference type="AlphaFoldDB" id="A0AA86TDG3"/>
<protein>
    <submittedName>
        <fullName evidence="3">Hypothetical_protein</fullName>
    </submittedName>
</protein>
<evidence type="ECO:0000313" key="4">
    <source>
        <dbReference type="Proteomes" id="UP001642409"/>
    </source>
</evidence>
<reference evidence="3 4" key="2">
    <citation type="submission" date="2024-07" db="EMBL/GenBank/DDBJ databases">
        <authorList>
            <person name="Akdeniz Z."/>
        </authorList>
    </citation>
    <scope>NUCLEOTIDE SEQUENCE [LARGE SCALE GENOMIC DNA]</scope>
</reference>
<proteinExistence type="predicted"/>
<reference evidence="2" key="1">
    <citation type="submission" date="2023-06" db="EMBL/GenBank/DDBJ databases">
        <authorList>
            <person name="Kurt Z."/>
        </authorList>
    </citation>
    <scope>NUCLEOTIDE SEQUENCE</scope>
</reference>
<evidence type="ECO:0000313" key="3">
    <source>
        <dbReference type="EMBL" id="CAL6055286.1"/>
    </source>
</evidence>
<gene>
    <name evidence="2" type="ORF">HINF_LOCUS2430</name>
    <name evidence="3" type="ORF">HINF_LOCUS46473</name>
</gene>
<keyword evidence="1" id="KW-0472">Membrane</keyword>
<keyword evidence="1" id="KW-0812">Transmembrane</keyword>